<dbReference type="InterPro" id="IPR055446">
    <property type="entry name" value="RecD2_N_OB"/>
</dbReference>
<reference evidence="7 8" key="1">
    <citation type="journal article" date="2017" name="Front. Microbiol.">
        <title>Genome Sequence of Desulfurella amilsii Strain TR1 and Comparative Genomics of Desulfurellaceae Family.</title>
        <authorList>
            <person name="Florentino A.P."/>
            <person name="Stams A.J."/>
            <person name="Sanchez-Andrea I."/>
        </authorList>
    </citation>
    <scope>NUCLEOTIDE SEQUENCE [LARGE SCALE GENOMIC DNA]</scope>
    <source>
        <strain evidence="7 8">TR1</strain>
    </source>
</reference>
<dbReference type="Pfam" id="PF13604">
    <property type="entry name" value="AAA_30"/>
    <property type="match status" value="1"/>
</dbReference>
<dbReference type="SUPFAM" id="SSF47781">
    <property type="entry name" value="RuvA domain 2-like"/>
    <property type="match status" value="1"/>
</dbReference>
<sequence length="785" mass="90256">MKIEATIKTVTFYNGENSFAILQLTADGKNVTAKGVCPDLKLIDSTEKAKGLSCIIEGNWVKHPKYGEQIDAINITINTQGLFFFLANIVKGLGATLAKQLIKEYGETELVNILNNNPEKLLSFKGIKEKKLKKIIESWHKYSALKNLTEFFANNNVAVTSSLLLRIYNHFKEKDAIKEIKENPYCLTDVRGIGFKTADKLALQLGIDPYSPHRIQALTDYILLSQASNNGHTFVEYNDLLKLMQEEADNINLEKLIFVLKNILQNQDKYYIDNNRISLAGYEKQEANIERDFFERYKKINDYWVQEEEAIEYIAKKENELDIKFSNKQKQAIFDIATKGYNAFILCGYAGTGKSTISKIILDFYKEHFFKDTDIVTCAFTGMASKRIREVTGYKASTIHSLLGYKDGGFEYDRSNPLPYKVILIDESSMINLGLFYSLLKAISKDTIIIMVGDDAQLPPIGEGNVFADLLGKEWMPKVKLDTIYRQSQDSVLTYFANYIRQGQLPAELPPHKSSNFKDFAFIYKDISNYWQLKKELSDKQMQEIREEFYKELQADFLNLIKNKAKDLAGIKKIWDIQVITAMKNTPLGTKALNDILQKEINNLGNHSITIRGYLLKQYDKVIHLKNQNMKFLPKSEYDQYIKEKLDLSDMYEIAGDKRIYNGNLGLVLNIDEENEMFSVIYPEPDGENTVALYSFDDYHNIVDLGYALTIHKTQGNQFNYVFIPMINGFYIMLSSKLIYTAITRAKEKVYITGQYSAFKKACTNINKTQRNTWLRVREIDLMEN</sequence>
<feature type="domain" description="ATP-dependent RecD2 DNA helicase-like helix-hairpin-helix" evidence="5">
    <location>
        <begin position="144"/>
        <end position="234"/>
    </location>
</feature>
<feature type="domain" description="UvrD-like helicase C-terminal" evidence="4">
    <location>
        <begin position="706"/>
        <end position="752"/>
    </location>
</feature>
<evidence type="ECO:0000256" key="3">
    <source>
        <dbReference type="SAM" id="Phobius"/>
    </source>
</evidence>
<protein>
    <submittedName>
        <fullName evidence="7">RecD-like DNA helicase YrrC</fullName>
    </submittedName>
</protein>
<dbReference type="Pfam" id="PF14490">
    <property type="entry name" value="HHH_RecD2"/>
    <property type="match status" value="1"/>
</dbReference>
<evidence type="ECO:0000256" key="2">
    <source>
        <dbReference type="ARBA" id="ARBA00022840"/>
    </source>
</evidence>
<dbReference type="Gene3D" id="1.10.10.2220">
    <property type="match status" value="1"/>
</dbReference>
<dbReference type="Pfam" id="PF23139">
    <property type="entry name" value="OB_YrrC"/>
    <property type="match status" value="1"/>
</dbReference>
<dbReference type="InterPro" id="IPR027785">
    <property type="entry name" value="UvrD-like_helicase_C"/>
</dbReference>
<organism evidence="7 8">
    <name type="scientific">Desulfurella amilsii</name>
    <dbReference type="NCBI Taxonomy" id="1562698"/>
    <lineage>
        <taxon>Bacteria</taxon>
        <taxon>Pseudomonadati</taxon>
        <taxon>Campylobacterota</taxon>
        <taxon>Desulfurellia</taxon>
        <taxon>Desulfurellales</taxon>
        <taxon>Desulfurellaceae</taxon>
        <taxon>Desulfurella</taxon>
    </lineage>
</organism>
<dbReference type="RefSeq" id="WP_086033389.1">
    <property type="nucleotide sequence ID" value="NZ_MDSU01000015.1"/>
</dbReference>
<feature type="transmembrane region" description="Helical" evidence="3">
    <location>
        <begin position="719"/>
        <end position="740"/>
    </location>
</feature>
<dbReference type="InterPro" id="IPR027417">
    <property type="entry name" value="P-loop_NTPase"/>
</dbReference>
<keyword evidence="3" id="KW-0472">Membrane</keyword>
<dbReference type="InterPro" id="IPR050534">
    <property type="entry name" value="Coronavir_polyprotein_1ab"/>
</dbReference>
<evidence type="ECO:0000259" key="4">
    <source>
        <dbReference type="Pfam" id="PF13538"/>
    </source>
</evidence>
<feature type="domain" description="ATP-dependent RecD2 DNA helicase OB-fold" evidence="6">
    <location>
        <begin position="2"/>
        <end position="75"/>
    </location>
</feature>
<evidence type="ECO:0000256" key="1">
    <source>
        <dbReference type="ARBA" id="ARBA00022741"/>
    </source>
</evidence>
<evidence type="ECO:0000313" key="8">
    <source>
        <dbReference type="Proteomes" id="UP000194141"/>
    </source>
</evidence>
<keyword evidence="2" id="KW-0067">ATP-binding</keyword>
<accession>A0A1X4XYC7</accession>
<name>A0A1X4XYC7_9BACT</name>
<keyword evidence="7" id="KW-0378">Hydrolase</keyword>
<dbReference type="InterPro" id="IPR010994">
    <property type="entry name" value="RuvA_2-like"/>
</dbReference>
<dbReference type="PANTHER" id="PTHR43788:SF6">
    <property type="entry name" value="DNA HELICASE B"/>
    <property type="match status" value="1"/>
</dbReference>
<dbReference type="Gene3D" id="3.40.50.300">
    <property type="entry name" value="P-loop containing nucleotide triphosphate hydrolases"/>
    <property type="match status" value="2"/>
</dbReference>
<evidence type="ECO:0000259" key="5">
    <source>
        <dbReference type="Pfam" id="PF14490"/>
    </source>
</evidence>
<dbReference type="CDD" id="cd17933">
    <property type="entry name" value="DEXSc_RecD-like"/>
    <property type="match status" value="1"/>
</dbReference>
<keyword evidence="7" id="KW-0347">Helicase</keyword>
<dbReference type="GO" id="GO:0003678">
    <property type="term" value="F:DNA helicase activity"/>
    <property type="evidence" value="ECO:0007669"/>
    <property type="project" value="UniProtKB-ARBA"/>
</dbReference>
<dbReference type="PANTHER" id="PTHR43788">
    <property type="entry name" value="DNA2/NAM7 HELICASE FAMILY MEMBER"/>
    <property type="match status" value="1"/>
</dbReference>
<dbReference type="Gene3D" id="2.30.30.940">
    <property type="match status" value="1"/>
</dbReference>
<dbReference type="EMBL" id="MDSU01000015">
    <property type="protein sequence ID" value="OSS42540.1"/>
    <property type="molecule type" value="Genomic_DNA"/>
</dbReference>
<dbReference type="Pfam" id="PF14520">
    <property type="entry name" value="HHH_5"/>
    <property type="match status" value="1"/>
</dbReference>
<keyword evidence="8" id="KW-1185">Reference proteome</keyword>
<dbReference type="SUPFAM" id="SSF52540">
    <property type="entry name" value="P-loop containing nucleoside triphosphate hydrolases"/>
    <property type="match status" value="2"/>
</dbReference>
<gene>
    <name evidence="7" type="ORF">DESAMIL20_655</name>
</gene>
<dbReference type="GO" id="GO:0005524">
    <property type="term" value="F:ATP binding"/>
    <property type="evidence" value="ECO:0007669"/>
    <property type="project" value="UniProtKB-KW"/>
</dbReference>
<comment type="caution">
    <text evidence="7">The sequence shown here is derived from an EMBL/GenBank/DDBJ whole genome shotgun (WGS) entry which is preliminary data.</text>
</comment>
<keyword evidence="3" id="KW-1133">Transmembrane helix</keyword>
<dbReference type="Gene3D" id="1.10.150.20">
    <property type="entry name" value="5' to 3' exonuclease, C-terminal subdomain"/>
    <property type="match status" value="1"/>
</dbReference>
<evidence type="ECO:0000259" key="6">
    <source>
        <dbReference type="Pfam" id="PF23139"/>
    </source>
</evidence>
<dbReference type="InterPro" id="IPR029493">
    <property type="entry name" value="RecD2-like_HHH"/>
</dbReference>
<dbReference type="CDD" id="cd18809">
    <property type="entry name" value="SF1_C_RecD"/>
    <property type="match status" value="1"/>
</dbReference>
<keyword evidence="3" id="KW-0812">Transmembrane</keyword>
<evidence type="ECO:0000313" key="7">
    <source>
        <dbReference type="EMBL" id="OSS42540.1"/>
    </source>
</evidence>
<keyword evidence="1" id="KW-0547">Nucleotide-binding</keyword>
<dbReference type="Proteomes" id="UP000194141">
    <property type="component" value="Unassembled WGS sequence"/>
</dbReference>
<dbReference type="OrthoDB" id="9763659at2"/>
<dbReference type="Pfam" id="PF13538">
    <property type="entry name" value="UvrD_C_2"/>
    <property type="match status" value="1"/>
</dbReference>
<dbReference type="AlphaFoldDB" id="A0A1X4XYC7"/>
<dbReference type="STRING" id="1562698.DESAMIL20_655"/>
<proteinExistence type="predicted"/>